<dbReference type="Pfam" id="PF18294">
    <property type="entry name" value="Pept_S41_N"/>
    <property type="match status" value="1"/>
</dbReference>
<protein>
    <submittedName>
        <fullName evidence="2">S41 family peptidase</fullName>
    </submittedName>
</protein>
<keyword evidence="3" id="KW-1185">Reference proteome</keyword>
<dbReference type="InterPro" id="IPR005151">
    <property type="entry name" value="Tail-specific_protease"/>
</dbReference>
<evidence type="ECO:0000259" key="1">
    <source>
        <dbReference type="SMART" id="SM00245"/>
    </source>
</evidence>
<dbReference type="CDD" id="cd07561">
    <property type="entry name" value="Peptidase_S41_CPP_like"/>
    <property type="match status" value="1"/>
</dbReference>
<dbReference type="Proteomes" id="UP001629156">
    <property type="component" value="Unassembled WGS sequence"/>
</dbReference>
<dbReference type="InterPro" id="IPR036034">
    <property type="entry name" value="PDZ_sf"/>
</dbReference>
<sequence>MKTLIHYALIFWVVTAVSCQHDDGPEVYTEGSNEYVNQWAYTQMKRYYYWNGSMPGEGDLSADPKEYFAQLLHPEDRFSYTLHPNMPDTYPKSMRSVYGFDMAFIELQGQVYGIVLYALSGSPASNIGLHRGSYISSINGIALDHQNYELLYNDLVNNSMGELQVMEYTPETGFSGPVTVTISKGFTLLQPLTYRVIDIENHKTGYLLIHHFDVGLAQSFLQTFTTFKSHAINELVIDLRYNGGGDVSSATALSILTAPGIQADDLFITFEGNNNGGTLHQSFKQALEMNETEVSFQALRSAHPSLQRVYILCGKHTASASEIIINNLKPYMEVITIGEKTVGKDVAGFAIEDNRIEGQQGWELHPSIYKIYNANGQGNYSTGITPTIALNELPEPMLYPLGDPGEVLLQKALQGISGNGRIKMDTGINVLAMHTTDKDYGPVLINDITVLQ</sequence>
<evidence type="ECO:0000313" key="2">
    <source>
        <dbReference type="EMBL" id="MFL9844860.1"/>
    </source>
</evidence>
<name>A0ABW8Z0C1_9FLAO</name>
<dbReference type="PANTHER" id="PTHR32060:SF30">
    <property type="entry name" value="CARBOXY-TERMINAL PROCESSING PROTEASE CTPA"/>
    <property type="match status" value="1"/>
</dbReference>
<dbReference type="PROSITE" id="PS51257">
    <property type="entry name" value="PROKAR_LIPOPROTEIN"/>
    <property type="match status" value="1"/>
</dbReference>
<dbReference type="Gene3D" id="3.30.750.170">
    <property type="match status" value="1"/>
</dbReference>
<accession>A0ABW8Z0C1</accession>
<evidence type="ECO:0000313" key="3">
    <source>
        <dbReference type="Proteomes" id="UP001629156"/>
    </source>
</evidence>
<dbReference type="InterPro" id="IPR029045">
    <property type="entry name" value="ClpP/crotonase-like_dom_sf"/>
</dbReference>
<dbReference type="InterPro" id="IPR041613">
    <property type="entry name" value="Pept_S41_N"/>
</dbReference>
<dbReference type="Pfam" id="PF03572">
    <property type="entry name" value="Peptidase_S41"/>
    <property type="match status" value="1"/>
</dbReference>
<comment type="caution">
    <text evidence="2">The sequence shown here is derived from an EMBL/GenBank/DDBJ whole genome shotgun (WGS) entry which is preliminary data.</text>
</comment>
<dbReference type="SUPFAM" id="SSF50156">
    <property type="entry name" value="PDZ domain-like"/>
    <property type="match status" value="1"/>
</dbReference>
<reference evidence="2 3" key="1">
    <citation type="submission" date="2024-06" db="EMBL/GenBank/DDBJ databases">
        <authorList>
            <person name="Kaempfer P."/>
            <person name="Viver T."/>
        </authorList>
    </citation>
    <scope>NUCLEOTIDE SEQUENCE [LARGE SCALE GENOMIC DNA]</scope>
    <source>
        <strain evidence="2 3">ST-119</strain>
    </source>
</reference>
<dbReference type="RefSeq" id="WP_408085115.1">
    <property type="nucleotide sequence ID" value="NZ_JBELPZ010000009.1"/>
</dbReference>
<dbReference type="Gene3D" id="2.30.42.10">
    <property type="match status" value="1"/>
</dbReference>
<dbReference type="Gene3D" id="3.90.226.10">
    <property type="entry name" value="2-enoyl-CoA Hydratase, Chain A, domain 1"/>
    <property type="match status" value="1"/>
</dbReference>
<proteinExistence type="predicted"/>
<gene>
    <name evidence="2" type="ORF">ABS766_10570</name>
</gene>
<organism evidence="2 3">
    <name type="scientific">Flavobacterium rhizosphaerae</name>
    <dbReference type="NCBI Taxonomy" id="3163298"/>
    <lineage>
        <taxon>Bacteria</taxon>
        <taxon>Pseudomonadati</taxon>
        <taxon>Bacteroidota</taxon>
        <taxon>Flavobacteriia</taxon>
        <taxon>Flavobacteriales</taxon>
        <taxon>Flavobacteriaceae</taxon>
        <taxon>Flavobacterium</taxon>
    </lineage>
</organism>
<dbReference type="PANTHER" id="PTHR32060">
    <property type="entry name" value="TAIL-SPECIFIC PROTEASE"/>
    <property type="match status" value="1"/>
</dbReference>
<dbReference type="SMART" id="SM00245">
    <property type="entry name" value="TSPc"/>
    <property type="match status" value="1"/>
</dbReference>
<dbReference type="SUPFAM" id="SSF52096">
    <property type="entry name" value="ClpP/crotonase"/>
    <property type="match status" value="1"/>
</dbReference>
<feature type="domain" description="Tail specific protease" evidence="1">
    <location>
        <begin position="175"/>
        <end position="391"/>
    </location>
</feature>
<dbReference type="EMBL" id="JBELPZ010000009">
    <property type="protein sequence ID" value="MFL9844860.1"/>
    <property type="molecule type" value="Genomic_DNA"/>
</dbReference>